<evidence type="ECO:0000256" key="4">
    <source>
        <dbReference type="ARBA" id="ARBA00022692"/>
    </source>
</evidence>
<dbReference type="GO" id="GO:0005886">
    <property type="term" value="C:plasma membrane"/>
    <property type="evidence" value="ECO:0007669"/>
    <property type="project" value="UniProtKB-SubCell"/>
</dbReference>
<evidence type="ECO:0000313" key="9">
    <source>
        <dbReference type="EMBL" id="TDW01508.1"/>
    </source>
</evidence>
<evidence type="ECO:0000256" key="6">
    <source>
        <dbReference type="ARBA" id="ARBA00023136"/>
    </source>
</evidence>
<feature type="domain" description="ABC transmembrane type-1" evidence="8">
    <location>
        <begin position="83"/>
        <end position="296"/>
    </location>
</feature>
<comment type="similarity">
    <text evidence="7">Belongs to the binding-protein-dependent transport system permease family.</text>
</comment>
<keyword evidence="3" id="KW-1003">Cell membrane</keyword>
<evidence type="ECO:0000256" key="5">
    <source>
        <dbReference type="ARBA" id="ARBA00022989"/>
    </source>
</evidence>
<dbReference type="PANTHER" id="PTHR30193">
    <property type="entry name" value="ABC TRANSPORTER PERMEASE PROTEIN"/>
    <property type="match status" value="1"/>
</dbReference>
<feature type="transmembrane region" description="Helical" evidence="7">
    <location>
        <begin position="23"/>
        <end position="46"/>
    </location>
</feature>
<dbReference type="Pfam" id="PF00528">
    <property type="entry name" value="BPD_transp_1"/>
    <property type="match status" value="1"/>
</dbReference>
<feature type="transmembrane region" description="Helical" evidence="7">
    <location>
        <begin position="87"/>
        <end position="108"/>
    </location>
</feature>
<sequence length="312" mass="35548">MSSLTEKAKDLFSSKKIKEYDNLAGFIFISPWLIGFIAFTIIPMILSLGVSFTRYDVISAPEWVGLKNYIDIFTVDSTFRSSIKITFFYAFVSVPLRLAFALFLAVLFNQKRKMVGLYRTLFYIPSVIGGSVAVAVMWRQLFGSSGALNSLLNAFFGMDIARSWIRHPQSALWTLIFLAIWQFGSPMLIFLAGLKQIPGSLYEAALIDGANWWQKFFKITIPMLSPVILFNLIMQIISGFMMFTQAYIITEGGPFDQTLVYVLYLFRRAFSFYEMGYASALAWILLVIVAIITVIIFKTAPHWVYYESKGEF</sequence>
<dbReference type="Gene3D" id="1.10.3720.10">
    <property type="entry name" value="MetI-like"/>
    <property type="match status" value="1"/>
</dbReference>
<evidence type="ECO:0000256" key="2">
    <source>
        <dbReference type="ARBA" id="ARBA00022448"/>
    </source>
</evidence>
<organism evidence="9 10">
    <name type="scientific">Halanaerobium saccharolyticum</name>
    <dbReference type="NCBI Taxonomy" id="43595"/>
    <lineage>
        <taxon>Bacteria</taxon>
        <taxon>Bacillati</taxon>
        <taxon>Bacillota</taxon>
        <taxon>Clostridia</taxon>
        <taxon>Halanaerobiales</taxon>
        <taxon>Halanaerobiaceae</taxon>
        <taxon>Halanaerobium</taxon>
    </lineage>
</organism>
<dbReference type="InterPro" id="IPR000515">
    <property type="entry name" value="MetI-like"/>
</dbReference>
<keyword evidence="4 7" id="KW-0812">Transmembrane</keyword>
<dbReference type="InterPro" id="IPR035906">
    <property type="entry name" value="MetI-like_sf"/>
</dbReference>
<keyword evidence="2 7" id="KW-0813">Transport</keyword>
<dbReference type="PANTHER" id="PTHR30193:SF1">
    <property type="entry name" value="ABC TRANSPORTER PERMEASE PROTEIN YESP-RELATED"/>
    <property type="match status" value="1"/>
</dbReference>
<keyword evidence="6 7" id="KW-0472">Membrane</keyword>
<dbReference type="SUPFAM" id="SSF160964">
    <property type="entry name" value="MalF N-terminal region-like"/>
    <property type="match status" value="1"/>
</dbReference>
<proteinExistence type="inferred from homology"/>
<comment type="subcellular location">
    <subcellularLocation>
        <location evidence="1 7">Cell membrane</location>
        <topology evidence="1 7">Multi-pass membrane protein</topology>
    </subcellularLocation>
</comment>
<evidence type="ECO:0000259" key="8">
    <source>
        <dbReference type="PROSITE" id="PS50928"/>
    </source>
</evidence>
<dbReference type="InterPro" id="IPR051393">
    <property type="entry name" value="ABC_transporter_permease"/>
</dbReference>
<dbReference type="PROSITE" id="PS50928">
    <property type="entry name" value="ABC_TM1"/>
    <property type="match status" value="1"/>
</dbReference>
<keyword evidence="5 7" id="KW-1133">Transmembrane helix</keyword>
<dbReference type="RefSeq" id="WP_111572814.1">
    <property type="nucleotide sequence ID" value="NZ_QLME01000019.1"/>
</dbReference>
<evidence type="ECO:0000313" key="10">
    <source>
        <dbReference type="Proteomes" id="UP000294697"/>
    </source>
</evidence>
<dbReference type="SUPFAM" id="SSF161098">
    <property type="entry name" value="MetI-like"/>
    <property type="match status" value="1"/>
</dbReference>
<evidence type="ECO:0000256" key="3">
    <source>
        <dbReference type="ARBA" id="ARBA00022475"/>
    </source>
</evidence>
<protein>
    <submittedName>
        <fullName evidence="9">Carbohydrate ABC transporter membrane protein 1 (CUT1 family)</fullName>
    </submittedName>
</protein>
<evidence type="ECO:0000256" key="1">
    <source>
        <dbReference type="ARBA" id="ARBA00004651"/>
    </source>
</evidence>
<feature type="transmembrane region" description="Helical" evidence="7">
    <location>
        <begin position="120"/>
        <end position="141"/>
    </location>
</feature>
<evidence type="ECO:0000256" key="7">
    <source>
        <dbReference type="RuleBase" id="RU363032"/>
    </source>
</evidence>
<dbReference type="AlphaFoldDB" id="A0A4R7YUK2"/>
<dbReference type="GO" id="GO:0055085">
    <property type="term" value="P:transmembrane transport"/>
    <property type="evidence" value="ECO:0007669"/>
    <property type="project" value="InterPro"/>
</dbReference>
<feature type="transmembrane region" description="Helical" evidence="7">
    <location>
        <begin position="172"/>
        <end position="192"/>
    </location>
</feature>
<reference evidence="9 10" key="1">
    <citation type="submission" date="2019-03" db="EMBL/GenBank/DDBJ databases">
        <title>Subsurface microbial communities from deep shales in Ohio and West Virginia, USA.</title>
        <authorList>
            <person name="Wrighton K."/>
        </authorList>
    </citation>
    <scope>NUCLEOTIDE SEQUENCE [LARGE SCALE GENOMIC DNA]</scope>
    <source>
        <strain evidence="9 10">MSL9.2</strain>
    </source>
</reference>
<name>A0A4R7YUK2_9FIRM</name>
<accession>A0A4R7YUK2</accession>
<dbReference type="EMBL" id="SODA01000020">
    <property type="protein sequence ID" value="TDW01508.1"/>
    <property type="molecule type" value="Genomic_DNA"/>
</dbReference>
<dbReference type="Proteomes" id="UP000294697">
    <property type="component" value="Unassembled WGS sequence"/>
</dbReference>
<dbReference type="CDD" id="cd06261">
    <property type="entry name" value="TM_PBP2"/>
    <property type="match status" value="1"/>
</dbReference>
<feature type="transmembrane region" description="Helical" evidence="7">
    <location>
        <begin position="275"/>
        <end position="297"/>
    </location>
</feature>
<comment type="caution">
    <text evidence="9">The sequence shown here is derived from an EMBL/GenBank/DDBJ whole genome shotgun (WGS) entry which is preliminary data.</text>
</comment>
<gene>
    <name evidence="9" type="ORF">C8C77_12038</name>
</gene>
<dbReference type="OrthoDB" id="9788108at2"/>